<evidence type="ECO:0000259" key="5">
    <source>
        <dbReference type="Pfam" id="PF04542"/>
    </source>
</evidence>
<dbReference type="CDD" id="cd06171">
    <property type="entry name" value="Sigma70_r4"/>
    <property type="match status" value="1"/>
</dbReference>
<dbReference type="InterPro" id="IPR007627">
    <property type="entry name" value="RNA_pol_sigma70_r2"/>
</dbReference>
<gene>
    <name evidence="7" type="ORF">I8J29_13625</name>
</gene>
<accession>A0ABS3WAA8</accession>
<dbReference type="Pfam" id="PF08281">
    <property type="entry name" value="Sigma70_r4_2"/>
    <property type="match status" value="1"/>
</dbReference>
<feature type="domain" description="RNA polymerase sigma factor 70 region 4 type 2" evidence="6">
    <location>
        <begin position="96"/>
        <end position="148"/>
    </location>
</feature>
<proteinExistence type="inferred from homology"/>
<keyword evidence="4" id="KW-0804">Transcription</keyword>
<evidence type="ECO:0000256" key="1">
    <source>
        <dbReference type="ARBA" id="ARBA00010641"/>
    </source>
</evidence>
<evidence type="ECO:0000313" key="8">
    <source>
        <dbReference type="Proteomes" id="UP000670947"/>
    </source>
</evidence>
<dbReference type="SUPFAM" id="SSF88946">
    <property type="entry name" value="Sigma2 domain of RNA polymerase sigma factors"/>
    <property type="match status" value="1"/>
</dbReference>
<evidence type="ECO:0000256" key="3">
    <source>
        <dbReference type="ARBA" id="ARBA00023082"/>
    </source>
</evidence>
<protein>
    <submittedName>
        <fullName evidence="7">RNA polymerase sigma factor</fullName>
    </submittedName>
</protein>
<dbReference type="InterPro" id="IPR013324">
    <property type="entry name" value="RNA_pol_sigma_r3/r4-like"/>
</dbReference>
<dbReference type="InterPro" id="IPR039425">
    <property type="entry name" value="RNA_pol_sigma-70-like"/>
</dbReference>
<keyword evidence="8" id="KW-1185">Reference proteome</keyword>
<dbReference type="Pfam" id="PF04542">
    <property type="entry name" value="Sigma70_r2"/>
    <property type="match status" value="1"/>
</dbReference>
<dbReference type="Gene3D" id="1.10.10.10">
    <property type="entry name" value="Winged helix-like DNA-binding domain superfamily/Winged helix DNA-binding domain"/>
    <property type="match status" value="1"/>
</dbReference>
<dbReference type="NCBIfam" id="TIGR02937">
    <property type="entry name" value="sigma70-ECF"/>
    <property type="match status" value="1"/>
</dbReference>
<keyword evidence="2" id="KW-0805">Transcription regulation</keyword>
<evidence type="ECO:0000313" key="7">
    <source>
        <dbReference type="EMBL" id="MBO7745245.1"/>
    </source>
</evidence>
<evidence type="ECO:0000256" key="2">
    <source>
        <dbReference type="ARBA" id="ARBA00023015"/>
    </source>
</evidence>
<dbReference type="PANTHER" id="PTHR43133">
    <property type="entry name" value="RNA POLYMERASE ECF-TYPE SIGMA FACTO"/>
    <property type="match status" value="1"/>
</dbReference>
<comment type="caution">
    <text evidence="7">The sequence shown here is derived from an EMBL/GenBank/DDBJ whole genome shotgun (WGS) entry which is preliminary data.</text>
</comment>
<dbReference type="InterPro" id="IPR014284">
    <property type="entry name" value="RNA_pol_sigma-70_dom"/>
</dbReference>
<dbReference type="InterPro" id="IPR036388">
    <property type="entry name" value="WH-like_DNA-bd_sf"/>
</dbReference>
<dbReference type="EMBL" id="JAGGDJ010000008">
    <property type="protein sequence ID" value="MBO7745245.1"/>
    <property type="molecule type" value="Genomic_DNA"/>
</dbReference>
<dbReference type="SUPFAM" id="SSF88659">
    <property type="entry name" value="Sigma3 and sigma4 domains of RNA polymerase sigma factors"/>
    <property type="match status" value="1"/>
</dbReference>
<dbReference type="InterPro" id="IPR013325">
    <property type="entry name" value="RNA_pol_sigma_r2"/>
</dbReference>
<keyword evidence="3" id="KW-0731">Sigma factor</keyword>
<reference evidence="7 8" key="1">
    <citation type="submission" date="2021-03" db="EMBL/GenBank/DDBJ databases">
        <title>Paenibacillus artemisicola MWE-103 whole genome sequence.</title>
        <authorList>
            <person name="Ham Y.J."/>
        </authorList>
    </citation>
    <scope>NUCLEOTIDE SEQUENCE [LARGE SCALE GENOMIC DNA]</scope>
    <source>
        <strain evidence="7 8">MWE-103</strain>
    </source>
</reference>
<feature type="domain" description="RNA polymerase sigma-70 region 2" evidence="5">
    <location>
        <begin position="10"/>
        <end position="72"/>
    </location>
</feature>
<dbReference type="Gene3D" id="1.10.1740.10">
    <property type="match status" value="1"/>
</dbReference>
<sequence length="154" mass="17900">MFEDKLLQLYQEMIAVALAKVYNKSDAQDVVQEAWVRILTKHHSLRERDKLQAWAKAITANTASNANRQSRRVLPSGDRDWSAGLAGARDESDIMLEIRELLDQLDPKTRALLLYKFYYGYKDQEIAAAWQVPVGTIKARIHRTKLRLKQWMTR</sequence>
<name>A0ABS3WAA8_9BACL</name>
<comment type="similarity">
    <text evidence="1">Belongs to the sigma-70 factor family. ECF subfamily.</text>
</comment>
<dbReference type="Proteomes" id="UP000670947">
    <property type="component" value="Unassembled WGS sequence"/>
</dbReference>
<evidence type="ECO:0000259" key="6">
    <source>
        <dbReference type="Pfam" id="PF08281"/>
    </source>
</evidence>
<dbReference type="PANTHER" id="PTHR43133:SF51">
    <property type="entry name" value="RNA POLYMERASE SIGMA FACTOR"/>
    <property type="match status" value="1"/>
</dbReference>
<dbReference type="InterPro" id="IPR013249">
    <property type="entry name" value="RNA_pol_sigma70_r4_t2"/>
</dbReference>
<evidence type="ECO:0000256" key="4">
    <source>
        <dbReference type="ARBA" id="ARBA00023163"/>
    </source>
</evidence>
<organism evidence="7 8">
    <name type="scientific">Paenibacillus artemisiicola</name>
    <dbReference type="NCBI Taxonomy" id="1172618"/>
    <lineage>
        <taxon>Bacteria</taxon>
        <taxon>Bacillati</taxon>
        <taxon>Bacillota</taxon>
        <taxon>Bacilli</taxon>
        <taxon>Bacillales</taxon>
        <taxon>Paenibacillaceae</taxon>
        <taxon>Paenibacillus</taxon>
    </lineage>
</organism>